<dbReference type="OrthoDB" id="582667at2"/>
<reference evidence="2 3" key="1">
    <citation type="journal article" date="2019" name="Genome Biol. Evol.">
        <title>Day and night: Metabolic profiles and evolutionary relationships of six axenic non-marine cyanobacteria.</title>
        <authorList>
            <person name="Will S.E."/>
            <person name="Henke P."/>
            <person name="Boedeker C."/>
            <person name="Huang S."/>
            <person name="Brinkmann H."/>
            <person name="Rohde M."/>
            <person name="Jarek M."/>
            <person name="Friedl T."/>
            <person name="Seufert S."/>
            <person name="Schumacher M."/>
            <person name="Overmann J."/>
            <person name="Neumann-Schaal M."/>
            <person name="Petersen J."/>
        </authorList>
    </citation>
    <scope>NUCLEOTIDE SEQUENCE [LARGE SCALE GENOMIC DNA]</scope>
    <source>
        <strain evidence="2 3">SAG 1403-4b</strain>
    </source>
</reference>
<evidence type="ECO:0000256" key="1">
    <source>
        <dbReference type="SAM" id="MobiDB-lite"/>
    </source>
</evidence>
<organism evidence="2 3">
    <name type="scientific">Trichormus variabilis SAG 1403-4b</name>
    <dbReference type="NCBI Taxonomy" id="447716"/>
    <lineage>
        <taxon>Bacteria</taxon>
        <taxon>Bacillati</taxon>
        <taxon>Cyanobacteriota</taxon>
        <taxon>Cyanophyceae</taxon>
        <taxon>Nostocales</taxon>
        <taxon>Nostocaceae</taxon>
        <taxon>Trichormus</taxon>
    </lineage>
</organism>
<feature type="region of interest" description="Disordered" evidence="1">
    <location>
        <begin position="272"/>
        <end position="291"/>
    </location>
</feature>
<dbReference type="EMBL" id="RSCM01000022">
    <property type="protein sequence ID" value="RUS92918.1"/>
    <property type="molecule type" value="Genomic_DNA"/>
</dbReference>
<dbReference type="Pfam" id="PF26125">
    <property type="entry name" value="AcrVA2-like"/>
    <property type="match status" value="1"/>
</dbReference>
<proteinExistence type="predicted"/>
<name>A0A3S1I6L4_ANAVA</name>
<evidence type="ECO:0000313" key="2">
    <source>
        <dbReference type="EMBL" id="RUS92918.1"/>
    </source>
</evidence>
<sequence length="327" mass="37327">MKTIVLDPSKINRTNSLKIFEKINRKLLKQIRADRNYQTPKGYISWDELSGIVGVALSTCDIKLASADFSAFLHSHRMSLWFVQDAPLYCITPELFQAFDNTDVLNKPEVLAGWKPSLPTFLVALPSGVLRSPSGDIDYLVVHCTNNEHPEWGRGNWRDIQIPDIQCEDLHCDWSTTSTKETVWMSSSRVADNGDLIYNDNNNLGRNTIDQADKEFIDRVRNFVVNILLSLEYSPNLTTEVSNGEIITKSQGFGVVKNLNIRRARWLGKDYQTKSQGGGTHSMATPRKLSPHTHWRRGHWRVLEPSSDNKWKQSKRIWIEPVLVNGH</sequence>
<accession>A0A3S1I6L4</accession>
<evidence type="ECO:0000313" key="3">
    <source>
        <dbReference type="Proteomes" id="UP000276103"/>
    </source>
</evidence>
<dbReference type="Proteomes" id="UP000276103">
    <property type="component" value="Unassembled WGS sequence"/>
</dbReference>
<protein>
    <submittedName>
        <fullName evidence="2">Uncharacterized protein</fullName>
    </submittedName>
</protein>
<dbReference type="InterPro" id="IPR058915">
    <property type="entry name" value="AcrVA2-like"/>
</dbReference>
<dbReference type="AlphaFoldDB" id="A0A3S1I6L4"/>
<comment type="caution">
    <text evidence="2">The sequence shown here is derived from an EMBL/GenBank/DDBJ whole genome shotgun (WGS) entry which is preliminary data.</text>
</comment>
<dbReference type="RefSeq" id="WP_127056461.1">
    <property type="nucleotide sequence ID" value="NZ_RSCM01000022.1"/>
</dbReference>
<gene>
    <name evidence="2" type="ORF">DSM107003_46650</name>
</gene>
<keyword evidence="3" id="KW-1185">Reference proteome</keyword>